<evidence type="ECO:0000256" key="1">
    <source>
        <dbReference type="SAM" id="MobiDB-lite"/>
    </source>
</evidence>
<evidence type="ECO:0000313" key="3">
    <source>
        <dbReference type="Proteomes" id="UP000516260"/>
    </source>
</evidence>
<dbReference type="EMBL" id="SWLE01000017">
    <property type="protein sequence ID" value="TNM89706.1"/>
    <property type="molecule type" value="Genomic_DNA"/>
</dbReference>
<name>A0A4Z2BDY6_9TELE</name>
<dbReference type="Proteomes" id="UP000516260">
    <property type="component" value="Chromosome 4"/>
</dbReference>
<dbReference type="AlphaFoldDB" id="A0A4Z2BDY6"/>
<proteinExistence type="predicted"/>
<reference evidence="2 3" key="1">
    <citation type="submission" date="2019-04" db="EMBL/GenBank/DDBJ databases">
        <title>The sequence and de novo assembly of Takifugu bimaculatus genome using PacBio and Hi-C technologies.</title>
        <authorList>
            <person name="Xu P."/>
            <person name="Liu B."/>
            <person name="Zhou Z."/>
        </authorList>
    </citation>
    <scope>NUCLEOTIDE SEQUENCE [LARGE SCALE GENOMIC DNA]</scope>
    <source>
        <strain evidence="2">TB-2018</strain>
        <tissue evidence="2">Muscle</tissue>
    </source>
</reference>
<feature type="region of interest" description="Disordered" evidence="1">
    <location>
        <begin position="133"/>
        <end position="159"/>
    </location>
</feature>
<organism evidence="2 3">
    <name type="scientific">Takifugu bimaculatus</name>
    <dbReference type="NCBI Taxonomy" id="433685"/>
    <lineage>
        <taxon>Eukaryota</taxon>
        <taxon>Metazoa</taxon>
        <taxon>Chordata</taxon>
        <taxon>Craniata</taxon>
        <taxon>Vertebrata</taxon>
        <taxon>Euteleostomi</taxon>
        <taxon>Actinopterygii</taxon>
        <taxon>Neopterygii</taxon>
        <taxon>Teleostei</taxon>
        <taxon>Neoteleostei</taxon>
        <taxon>Acanthomorphata</taxon>
        <taxon>Eupercaria</taxon>
        <taxon>Tetraodontiformes</taxon>
        <taxon>Tetradontoidea</taxon>
        <taxon>Tetraodontidae</taxon>
        <taxon>Takifugu</taxon>
    </lineage>
</organism>
<protein>
    <submittedName>
        <fullName evidence="2">Uncharacterized protein</fullName>
    </submittedName>
</protein>
<sequence length="171" mass="18305">MRLQHGAPPSEQAAGHCGECGRHGLPPRSLTGCRRAATSAWTTSSVTRASLRADTTGPSKWKPHSYMVKVGVASDSKLLEWFHNPRDTSSPRYDHDSGHDSGSEDACYELCQPFTLLTVGMGKLFIPKASSSSSISSATAPASSDPGNRVLPMPAAPGRVPRLRRLPRVLL</sequence>
<accession>A0A4Z2BDY6</accession>
<gene>
    <name evidence="2" type="ORF">fugu_003940</name>
</gene>
<evidence type="ECO:0000313" key="2">
    <source>
        <dbReference type="EMBL" id="TNM89706.1"/>
    </source>
</evidence>
<comment type="caution">
    <text evidence="2">The sequence shown here is derived from an EMBL/GenBank/DDBJ whole genome shotgun (WGS) entry which is preliminary data.</text>
</comment>
<feature type="compositionally biased region" description="Low complexity" evidence="1">
    <location>
        <begin position="133"/>
        <end position="144"/>
    </location>
</feature>
<keyword evidence="3" id="KW-1185">Reference proteome</keyword>